<organism evidence="5 6">
    <name type="scientific">Aquincola agrisoli</name>
    <dbReference type="NCBI Taxonomy" id="3119538"/>
    <lineage>
        <taxon>Bacteria</taxon>
        <taxon>Pseudomonadati</taxon>
        <taxon>Pseudomonadota</taxon>
        <taxon>Betaproteobacteria</taxon>
        <taxon>Burkholderiales</taxon>
        <taxon>Sphaerotilaceae</taxon>
        <taxon>Aquincola</taxon>
    </lineage>
</organism>
<evidence type="ECO:0000256" key="4">
    <source>
        <dbReference type="ARBA" id="ARBA00023026"/>
    </source>
</evidence>
<evidence type="ECO:0000256" key="1">
    <source>
        <dbReference type="ARBA" id="ARBA00004613"/>
    </source>
</evidence>
<dbReference type="InterPro" id="IPR003284">
    <property type="entry name" value="Sal_SpvB"/>
</dbReference>
<keyword evidence="3" id="KW-0732">Signal</keyword>
<dbReference type="PANTHER" id="PTHR46580">
    <property type="entry name" value="SENSOR KINASE-RELATED"/>
    <property type="match status" value="1"/>
</dbReference>
<dbReference type="Proteomes" id="UP001336250">
    <property type="component" value="Unassembled WGS sequence"/>
</dbReference>
<dbReference type="Pfam" id="PF13517">
    <property type="entry name" value="FG-GAP_3"/>
    <property type="match status" value="2"/>
</dbReference>
<dbReference type="InterPro" id="IPR013517">
    <property type="entry name" value="FG-GAP"/>
</dbReference>
<dbReference type="InterPro" id="IPR028994">
    <property type="entry name" value="Integrin_alpha_N"/>
</dbReference>
<keyword evidence="4" id="KW-0843">Virulence</keyword>
<dbReference type="EMBL" id="JAZIBG010000019">
    <property type="protein sequence ID" value="MEF7613630.1"/>
    <property type="molecule type" value="Genomic_DNA"/>
</dbReference>
<dbReference type="Gene3D" id="2.130.10.130">
    <property type="entry name" value="Integrin alpha, N-terminal"/>
    <property type="match status" value="1"/>
</dbReference>
<dbReference type="RefSeq" id="WP_332288764.1">
    <property type="nucleotide sequence ID" value="NZ_JAZIBG010000019.1"/>
</dbReference>
<evidence type="ECO:0000313" key="5">
    <source>
        <dbReference type="EMBL" id="MEF7613630.1"/>
    </source>
</evidence>
<dbReference type="SUPFAM" id="SSF69318">
    <property type="entry name" value="Integrin alpha N-terminal domain"/>
    <property type="match status" value="2"/>
</dbReference>
<reference evidence="5 6" key="1">
    <citation type="submission" date="2024-02" db="EMBL/GenBank/DDBJ databases">
        <title>Genome sequence of Aquincola sp. MAHUQ-54.</title>
        <authorList>
            <person name="Huq M.A."/>
        </authorList>
    </citation>
    <scope>NUCLEOTIDE SEQUENCE [LARGE SCALE GENOMIC DNA]</scope>
    <source>
        <strain evidence="5 6">MAHUQ-54</strain>
    </source>
</reference>
<keyword evidence="2" id="KW-0964">Secreted</keyword>
<sequence length="1071" mass="112703">MAQVSVTGSGTAAYSHAIAVPPGVSGMQPNLGLRYASGGLNGPVGHGWSLQGVSAITRCPSTVKVDGVSRGVAFGPGDQLCLDGQRLIQTDASGTPASFPQTSNAMGVLGGYREYRLENDTFSRVRAYGVSGGMGTLITDSLLSFNGPQYFKVWTKAGQVYEYGASPSVGTLANASVKAQGTAKVAVWAVARISDVKGNYIDFRYEQRDVAWGSVMPDGPAVGREWNLKEVHYTGNTATGSVPTAKVVLTYVDRTDGAEAYQNGSKNVSVRRLDKIETYVNSANPTALGPAAGAILVKRIALGYSLNPSTIRSRLTTITECNGAGVCQNPVSFTYQNGGDETFKQNLVFAGGALPTTPMYTSERKFGTEVIDYDGDGRADLLRWGGVDPTQNKLYRSNGDGSFTEVTAFNIKGADEGLFSDGGCQGSILTDFNGDGLVDILRYSKVGDTGCGAKPTYLYLNQGTGAFTRVTVTAPDLAQRRGVIGWCTKNESGSSDCMPAQGATFYVLDVDGDGKPDIVRSTSFGNSEAAGCSASSRCTWVYKGAGDGTFTLMPTSPTVQAFSLYQWSSGAALNQQSDVIDVDGDGLQDIVLPGKIWRSLGNGDFELLTQSTEVADCKNKLDYNGDGRSDCLYPSSARKSKLMASTGMLLKKATNFDDAWGMLGGSYGVRMVDLNADGRTDLIRWSDDGTQTWALISKGDGTFAKSSSFNLNTDARRLVTSGGSFTFVNGDFLGNGSQQILRLKESPAAGEGTSNQLYVRTDPSVPDLLVSVLSPSGLKTTISYASMVGSGRYAGDRGTIDKAIYPMVDLTVAAPVITTVETDTGVGSNKTRTEYAYRGMKAALDGRGVLGFRQTTQQTTGPEGSAVTVRTNYLMDKPYAGVARSTETRLGTWDQPGAPLLSRTTNVYCDRSSGADPNTATDAVPCPTSAKLTRPYLRKSVEEGWDLNGAVLPVVTTVNTYNDYGDPTAITVTTQAAVAGAPRSYTKTTSNTFCAPDSANCPNKTSGDNWILGRLTASTVTASAPDLRSALTTSPGGAAQATATAGTLPAGASLPVNPAVLSVILQFLLED</sequence>
<dbReference type="GO" id="GO:0005576">
    <property type="term" value="C:extracellular region"/>
    <property type="evidence" value="ECO:0007669"/>
    <property type="project" value="UniProtKB-SubCell"/>
</dbReference>
<accession>A0AAW9QG45</accession>
<dbReference type="PANTHER" id="PTHR46580:SF4">
    <property type="entry name" value="ATP_GTP-BINDING PROTEIN"/>
    <property type="match status" value="1"/>
</dbReference>
<protein>
    <submittedName>
        <fullName evidence="5">FG-GAP-like repeat-containing protein</fullName>
    </submittedName>
</protein>
<name>A0AAW9QG45_9BURK</name>
<dbReference type="AlphaFoldDB" id="A0AAW9QG45"/>
<comment type="caution">
    <text evidence="5">The sequence shown here is derived from an EMBL/GenBank/DDBJ whole genome shotgun (WGS) entry which is preliminary data.</text>
</comment>
<evidence type="ECO:0000256" key="2">
    <source>
        <dbReference type="ARBA" id="ARBA00022525"/>
    </source>
</evidence>
<evidence type="ECO:0000313" key="6">
    <source>
        <dbReference type="Proteomes" id="UP001336250"/>
    </source>
</evidence>
<dbReference type="Pfam" id="PF03534">
    <property type="entry name" value="SpvB"/>
    <property type="match status" value="1"/>
</dbReference>
<dbReference type="GO" id="GO:0005737">
    <property type="term" value="C:cytoplasm"/>
    <property type="evidence" value="ECO:0007669"/>
    <property type="project" value="InterPro"/>
</dbReference>
<comment type="subcellular location">
    <subcellularLocation>
        <location evidence="1">Secreted</location>
    </subcellularLocation>
</comment>
<evidence type="ECO:0000256" key="3">
    <source>
        <dbReference type="ARBA" id="ARBA00022729"/>
    </source>
</evidence>
<gene>
    <name evidence="5" type="ORF">V4F39_06880</name>
</gene>
<proteinExistence type="predicted"/>
<keyword evidence="6" id="KW-1185">Reference proteome</keyword>